<dbReference type="InterPro" id="IPR050068">
    <property type="entry name" value="MurA_subfamily"/>
</dbReference>
<reference evidence="17 18" key="1">
    <citation type="journal article" date="2021" name="Sci. Rep.">
        <title>The distribution of antibiotic resistance genes in chicken gut microbiota commensals.</title>
        <authorList>
            <person name="Juricova H."/>
            <person name="Matiasovicova J."/>
            <person name="Kubasova T."/>
            <person name="Cejkova D."/>
            <person name="Rychlik I."/>
        </authorList>
    </citation>
    <scope>NUCLEOTIDE SEQUENCE [LARGE SCALE GENOMIC DNA]</scope>
    <source>
        <strain evidence="17 18">An574</strain>
    </source>
</reference>
<evidence type="ECO:0000256" key="13">
    <source>
        <dbReference type="ARBA" id="ARBA00042443"/>
    </source>
</evidence>
<evidence type="ECO:0000256" key="1">
    <source>
        <dbReference type="ARBA" id="ARBA00004496"/>
    </source>
</evidence>
<evidence type="ECO:0000313" key="17">
    <source>
        <dbReference type="EMBL" id="MBM6941188.1"/>
    </source>
</evidence>
<comment type="caution">
    <text evidence="17">The sequence shown here is derived from an EMBL/GenBank/DDBJ whole genome shotgun (WGS) entry which is preliminary data.</text>
</comment>
<comment type="subcellular location">
    <subcellularLocation>
        <location evidence="1">Cytoplasm</location>
    </subcellularLocation>
</comment>
<keyword evidence="18" id="KW-1185">Reference proteome</keyword>
<dbReference type="Proteomes" id="UP000785625">
    <property type="component" value="Unassembled WGS sequence"/>
</dbReference>
<dbReference type="EC" id="2.5.1.7" evidence="11"/>
<evidence type="ECO:0000256" key="15">
    <source>
        <dbReference type="ARBA" id="ARBA00047527"/>
    </source>
</evidence>
<sequence length="414" mass="44834">MTKLVINGHHALKGEVGLSGDQQTVMAIQAASLLATHGTMILDNVPNTQNINLMNRLLQTMNVQVDYKRHQNVLKMDATCKIRPLKISCPALLTSGAILARCHHVQLVDNGLNAEYQRDINTICNGFQKFGATIEKVNEGVNIRADKLTGQNINLESAALIPTLTMMMAATLAQGITVLKNPNHNPVVVELAKVLNKMGGRVHGAGTDTIRIQGVTFLHSTDYLVLDDQEEAGFYLVLGAATAGDILVHGAHPEHLNSLMRMLDNMGNTVIVQKDGIRVIGTSLLLSNNIDISEYLQLGKYDQMAILGLLILTNGETVVDGFNVDQLNIIGSIFMNNDGQIQHHNHQLKISGPLKHYPKTISTTSTAEGMLSLVFALGVKQITTIDPAEVVSSSFTNLVDKLVALGAQIDLSFD</sequence>
<feature type="domain" description="Enolpyruvate transferase" evidence="16">
    <location>
        <begin position="7"/>
        <end position="402"/>
    </location>
</feature>
<evidence type="ECO:0000256" key="3">
    <source>
        <dbReference type="ARBA" id="ARBA00022490"/>
    </source>
</evidence>
<keyword evidence="7" id="KW-0573">Peptidoglycan synthesis</keyword>
<evidence type="ECO:0000256" key="11">
    <source>
        <dbReference type="ARBA" id="ARBA00039108"/>
    </source>
</evidence>
<evidence type="ECO:0000256" key="9">
    <source>
        <dbReference type="ARBA" id="ARBA00023316"/>
    </source>
</evidence>
<evidence type="ECO:0000256" key="6">
    <source>
        <dbReference type="ARBA" id="ARBA00022960"/>
    </source>
</evidence>
<gene>
    <name evidence="17" type="ORF">H5975_06870</name>
</gene>
<evidence type="ECO:0000256" key="12">
    <source>
        <dbReference type="ARBA" id="ARBA00039754"/>
    </source>
</evidence>
<evidence type="ECO:0000256" key="7">
    <source>
        <dbReference type="ARBA" id="ARBA00022984"/>
    </source>
</evidence>
<keyword evidence="6" id="KW-0133">Cell shape</keyword>
<evidence type="ECO:0000256" key="14">
    <source>
        <dbReference type="ARBA" id="ARBA00042842"/>
    </source>
</evidence>
<dbReference type="EMBL" id="JACJKU010000076">
    <property type="protein sequence ID" value="MBM6941188.1"/>
    <property type="molecule type" value="Genomic_DNA"/>
</dbReference>
<comment type="similarity">
    <text evidence="10">Belongs to the EPSP synthase family. MurA subfamily.</text>
</comment>
<name>A0ABS2H262_9LACO</name>
<keyword evidence="4" id="KW-0132">Cell division</keyword>
<organism evidence="17 18">
    <name type="scientific">Limosilactobacillus coleohominis</name>
    <dbReference type="NCBI Taxonomy" id="181675"/>
    <lineage>
        <taxon>Bacteria</taxon>
        <taxon>Bacillati</taxon>
        <taxon>Bacillota</taxon>
        <taxon>Bacilli</taxon>
        <taxon>Lactobacillales</taxon>
        <taxon>Lactobacillaceae</taxon>
        <taxon>Limosilactobacillus</taxon>
    </lineage>
</organism>
<evidence type="ECO:0000256" key="5">
    <source>
        <dbReference type="ARBA" id="ARBA00022679"/>
    </source>
</evidence>
<protein>
    <recommendedName>
        <fullName evidence="12">UDP-N-acetylglucosamine 1-carboxyvinyltransferase</fullName>
        <ecNumber evidence="11">2.5.1.7</ecNumber>
    </recommendedName>
    <alternativeName>
        <fullName evidence="13">Enoylpyruvate transferase</fullName>
    </alternativeName>
    <alternativeName>
        <fullName evidence="14">UDP-N-acetylglucosamine enolpyruvyl transferase</fullName>
    </alternativeName>
</protein>
<accession>A0ABS2H262</accession>
<evidence type="ECO:0000313" key="18">
    <source>
        <dbReference type="Proteomes" id="UP000785625"/>
    </source>
</evidence>
<keyword evidence="8" id="KW-0131">Cell cycle</keyword>
<evidence type="ECO:0000256" key="4">
    <source>
        <dbReference type="ARBA" id="ARBA00022618"/>
    </source>
</evidence>
<comment type="pathway">
    <text evidence="2">Cell wall biogenesis; peptidoglycan biosynthesis.</text>
</comment>
<dbReference type="PANTHER" id="PTHR43783:SF1">
    <property type="entry name" value="UDP-N-ACETYLGLUCOSAMINE 1-CARBOXYVINYLTRANSFERASE"/>
    <property type="match status" value="1"/>
</dbReference>
<dbReference type="InterPro" id="IPR001986">
    <property type="entry name" value="Enolpyruvate_Tfrase_dom"/>
</dbReference>
<dbReference type="PANTHER" id="PTHR43783">
    <property type="entry name" value="UDP-N-ACETYLGLUCOSAMINE 1-CARBOXYVINYLTRANSFERASE"/>
    <property type="match status" value="1"/>
</dbReference>
<dbReference type="SUPFAM" id="SSF55205">
    <property type="entry name" value="EPT/RTPC-like"/>
    <property type="match status" value="1"/>
</dbReference>
<evidence type="ECO:0000256" key="10">
    <source>
        <dbReference type="ARBA" id="ARBA00038367"/>
    </source>
</evidence>
<dbReference type="InterPro" id="IPR036968">
    <property type="entry name" value="Enolpyruvate_Tfrase_sf"/>
</dbReference>
<proteinExistence type="inferred from homology"/>
<dbReference type="InterPro" id="IPR013792">
    <property type="entry name" value="RNA3'P_cycl/enolpyr_Trfase_a/b"/>
</dbReference>
<comment type="catalytic activity">
    <reaction evidence="15">
        <text>phosphoenolpyruvate + UDP-N-acetyl-alpha-D-glucosamine = UDP-N-acetyl-3-O-(1-carboxyvinyl)-alpha-D-glucosamine + phosphate</text>
        <dbReference type="Rhea" id="RHEA:18681"/>
        <dbReference type="ChEBI" id="CHEBI:43474"/>
        <dbReference type="ChEBI" id="CHEBI:57705"/>
        <dbReference type="ChEBI" id="CHEBI:58702"/>
        <dbReference type="ChEBI" id="CHEBI:68483"/>
        <dbReference type="EC" id="2.5.1.7"/>
    </reaction>
</comment>
<evidence type="ECO:0000256" key="8">
    <source>
        <dbReference type="ARBA" id="ARBA00023306"/>
    </source>
</evidence>
<keyword evidence="5" id="KW-0808">Transferase</keyword>
<keyword evidence="3" id="KW-0963">Cytoplasm</keyword>
<dbReference type="Gene3D" id="3.65.10.10">
    <property type="entry name" value="Enolpyruvate transferase domain"/>
    <property type="match status" value="2"/>
</dbReference>
<evidence type="ECO:0000259" key="16">
    <source>
        <dbReference type="Pfam" id="PF00275"/>
    </source>
</evidence>
<dbReference type="Pfam" id="PF00275">
    <property type="entry name" value="EPSP_synthase"/>
    <property type="match status" value="1"/>
</dbReference>
<keyword evidence="9" id="KW-0961">Cell wall biogenesis/degradation</keyword>
<evidence type="ECO:0000256" key="2">
    <source>
        <dbReference type="ARBA" id="ARBA00004752"/>
    </source>
</evidence>
<dbReference type="RefSeq" id="WP_204785427.1">
    <property type="nucleotide sequence ID" value="NZ_CALVGD010000048.1"/>
</dbReference>